<dbReference type="SUPFAM" id="SSF82895">
    <property type="entry name" value="TSP-1 type 1 repeat"/>
    <property type="match status" value="1"/>
</dbReference>
<dbReference type="InterPro" id="IPR000884">
    <property type="entry name" value="TSP1_rpt"/>
</dbReference>
<gene>
    <name evidence="5" type="ORF">KUTeg_014955</name>
</gene>
<dbReference type="Gene3D" id="3.10.250.10">
    <property type="entry name" value="SRCR-like domain"/>
    <property type="match status" value="1"/>
</dbReference>
<evidence type="ECO:0000256" key="1">
    <source>
        <dbReference type="ARBA" id="ARBA00022737"/>
    </source>
</evidence>
<dbReference type="PROSITE" id="PS50287">
    <property type="entry name" value="SRCR_2"/>
    <property type="match status" value="1"/>
</dbReference>
<comment type="caution">
    <text evidence="3">Lacks conserved residue(s) required for the propagation of feature annotation.</text>
</comment>
<dbReference type="InterPro" id="IPR036772">
    <property type="entry name" value="SRCR-like_dom_sf"/>
</dbReference>
<dbReference type="Gene3D" id="2.20.100.10">
    <property type="entry name" value="Thrombospondin type-1 (TSP1) repeat"/>
    <property type="match status" value="2"/>
</dbReference>
<organism evidence="5 6">
    <name type="scientific">Tegillarca granosa</name>
    <name type="common">Malaysian cockle</name>
    <name type="synonym">Anadara granosa</name>
    <dbReference type="NCBI Taxonomy" id="220873"/>
    <lineage>
        <taxon>Eukaryota</taxon>
        <taxon>Metazoa</taxon>
        <taxon>Spiralia</taxon>
        <taxon>Lophotrochozoa</taxon>
        <taxon>Mollusca</taxon>
        <taxon>Bivalvia</taxon>
        <taxon>Autobranchia</taxon>
        <taxon>Pteriomorphia</taxon>
        <taxon>Arcoida</taxon>
        <taxon>Arcoidea</taxon>
        <taxon>Arcidae</taxon>
        <taxon>Tegillarca</taxon>
    </lineage>
</organism>
<name>A0ABQ9ER75_TEGGR</name>
<evidence type="ECO:0000313" key="6">
    <source>
        <dbReference type="Proteomes" id="UP001217089"/>
    </source>
</evidence>
<evidence type="ECO:0000313" key="5">
    <source>
        <dbReference type="EMBL" id="KAJ8306871.1"/>
    </source>
</evidence>
<protein>
    <recommendedName>
        <fullName evidence="4">SRCR domain-containing protein</fullName>
    </recommendedName>
</protein>
<dbReference type="PANTHER" id="PTHR22906">
    <property type="entry name" value="PROPERDIN"/>
    <property type="match status" value="1"/>
</dbReference>
<evidence type="ECO:0000256" key="2">
    <source>
        <dbReference type="ARBA" id="ARBA00023157"/>
    </source>
</evidence>
<evidence type="ECO:0000256" key="3">
    <source>
        <dbReference type="PROSITE-ProRule" id="PRU00196"/>
    </source>
</evidence>
<dbReference type="PRINTS" id="PR00258">
    <property type="entry name" value="SPERACTRCPTR"/>
</dbReference>
<sequence length="148" mass="16118">MIRTRSCTNPLPRHGGSDCTGTTYSTKSCLYSGCPVNGAWTDWSPWSHCSVTCGFGTSARTRSCSNPAPLNNGTSCSGSTNETKRCYLFTCPGIRLVNGGSGSGRLEVYYDGAWGTVCDDNWDNNDAIVVCRMLGYRNKKNKMRKDLT</sequence>
<dbReference type="PROSITE" id="PS50092">
    <property type="entry name" value="TSP1"/>
    <property type="match status" value="2"/>
</dbReference>
<accession>A0ABQ9ER75</accession>
<reference evidence="5 6" key="1">
    <citation type="submission" date="2022-12" db="EMBL/GenBank/DDBJ databases">
        <title>Chromosome-level genome of Tegillarca granosa.</title>
        <authorList>
            <person name="Kim J."/>
        </authorList>
    </citation>
    <scope>NUCLEOTIDE SEQUENCE [LARGE SCALE GENOMIC DNA]</scope>
    <source>
        <strain evidence="5">Teg-2019</strain>
        <tissue evidence="5">Adductor muscle</tissue>
    </source>
</reference>
<dbReference type="SMART" id="SM00209">
    <property type="entry name" value="TSP1"/>
    <property type="match status" value="1"/>
</dbReference>
<dbReference type="PRINTS" id="PR01705">
    <property type="entry name" value="TSP1REPEAT"/>
</dbReference>
<dbReference type="InterPro" id="IPR052065">
    <property type="entry name" value="Compl_asym_regulator"/>
</dbReference>
<dbReference type="SMART" id="SM00202">
    <property type="entry name" value="SR"/>
    <property type="match status" value="1"/>
</dbReference>
<keyword evidence="6" id="KW-1185">Reference proteome</keyword>
<proteinExistence type="predicted"/>
<dbReference type="InterPro" id="IPR036383">
    <property type="entry name" value="TSP1_rpt_sf"/>
</dbReference>
<dbReference type="Proteomes" id="UP001217089">
    <property type="component" value="Unassembled WGS sequence"/>
</dbReference>
<dbReference type="SUPFAM" id="SSF56487">
    <property type="entry name" value="SRCR-like"/>
    <property type="match status" value="1"/>
</dbReference>
<dbReference type="InterPro" id="IPR001190">
    <property type="entry name" value="SRCR"/>
</dbReference>
<dbReference type="Pfam" id="PF00530">
    <property type="entry name" value="SRCR"/>
    <property type="match status" value="1"/>
</dbReference>
<keyword evidence="1" id="KW-0677">Repeat</keyword>
<dbReference type="PANTHER" id="PTHR22906:SF21">
    <property type="entry name" value="SEMA DOMAIN-CONTAINING PROTEIN"/>
    <property type="match status" value="1"/>
</dbReference>
<feature type="domain" description="SRCR" evidence="4">
    <location>
        <begin position="94"/>
        <end position="148"/>
    </location>
</feature>
<keyword evidence="2" id="KW-1015">Disulfide bond</keyword>
<dbReference type="Pfam" id="PF00090">
    <property type="entry name" value="TSP_1"/>
    <property type="match status" value="2"/>
</dbReference>
<dbReference type="PROSITE" id="PS00420">
    <property type="entry name" value="SRCR_1"/>
    <property type="match status" value="1"/>
</dbReference>
<dbReference type="EMBL" id="JARBDR010000793">
    <property type="protein sequence ID" value="KAJ8306871.1"/>
    <property type="molecule type" value="Genomic_DNA"/>
</dbReference>
<evidence type="ECO:0000259" key="4">
    <source>
        <dbReference type="PROSITE" id="PS50287"/>
    </source>
</evidence>
<comment type="caution">
    <text evidence="5">The sequence shown here is derived from an EMBL/GenBank/DDBJ whole genome shotgun (WGS) entry which is preliminary data.</text>
</comment>